<sequence length="769" mass="83130">MLTPTLTVALVGNPNAGKSTLFNALSGLRQRIGNYPGVTVEMKKGQFTADGTTVDLIDLPGTYSLAARSPDEMVAVDLLLGRRPEEPKPSVVLSIVDATNLDRHLYLTSQLLDLGVPVVVAVNMIDAAAAQGLKFDYAKLSEAIGAPVVPIQANNGTGLTELAATIRAAGERAIAPSGPAFPPAFDEVVEQLRKELSDEVPPVLLRRAVIDIGGYTEQWLVERYGDRFKSALVGARDKLTALGHAVPGVEARTRFAWVRAAVTAAVSKPATRPVTWTDRIDSVLTHRLWGTLVFLVVMFLMFQSIFLWAKPLMDLISSGQDAVAKAADSALPSGPLRALLVDGIIKGVGSVLVFLPQIMILFGFIAVLEDCGYMARAAFLMDRIMSRCGLSGKSFIPMLSSVACAVPGIMATRVIENRRDRLATILVSPLMSCSARLPVYILLIGAFVARPGSPGWLPGLVLFAMYMVGFTIAPLVALALKRTLLRGAPPVFVMELPSYRRPKFTSILRRMGGAGWAFTLRAGTIILAAMVLVWALLYFPYIDAQGESYPDRIEKAEDAVKESADRLKELKEKDEASKKEPEANEPAPAQLTEGEKAELEKLESATGAPDKLNGEWKRSSYLGRAGLWMEPVFEPLGWDWKIGVAAMASFPAREVIVGTFGLLYDVGEVDTKAIGDAGADDEAKEKVAGLTKAVQDDWSKDPVRGKYGVPVALSLMVFFALCCQCAATLAVIQRETKSWLWPAFTFVYMTVLAYCGAFVTFQVGRLIVG</sequence>
<keyword evidence="7 13" id="KW-1133">Transmembrane helix</keyword>
<keyword evidence="9" id="KW-0406">Ion transport</keyword>
<evidence type="ECO:0000256" key="11">
    <source>
        <dbReference type="ARBA" id="ARBA00023136"/>
    </source>
</evidence>
<dbReference type="InterPro" id="IPR003373">
    <property type="entry name" value="Fe2_transport_prot-B"/>
</dbReference>
<evidence type="ECO:0000256" key="8">
    <source>
        <dbReference type="ARBA" id="ARBA00023004"/>
    </source>
</evidence>
<evidence type="ECO:0000256" key="6">
    <source>
        <dbReference type="ARBA" id="ARBA00022741"/>
    </source>
</evidence>
<feature type="transmembrane region" description="Helical" evidence="13">
    <location>
        <begin position="707"/>
        <end position="732"/>
    </location>
</feature>
<feature type="transmembrane region" description="Helical" evidence="13">
    <location>
        <begin position="351"/>
        <end position="375"/>
    </location>
</feature>
<keyword evidence="8 13" id="KW-0408">Iron</keyword>
<evidence type="ECO:0000256" key="10">
    <source>
        <dbReference type="ARBA" id="ARBA00023134"/>
    </source>
</evidence>
<accession>A0ABS5C4Z8</accession>
<gene>
    <name evidence="16" type="primary">feoB</name>
    <name evidence="16" type="ORF">J8F10_37310</name>
</gene>
<evidence type="ECO:0000256" key="2">
    <source>
        <dbReference type="ARBA" id="ARBA00022448"/>
    </source>
</evidence>
<proteinExistence type="inferred from homology"/>
<evidence type="ECO:0000256" key="9">
    <source>
        <dbReference type="ARBA" id="ARBA00023065"/>
    </source>
</evidence>
<dbReference type="EMBL" id="JAGKQQ010000002">
    <property type="protein sequence ID" value="MBP3960915.1"/>
    <property type="molecule type" value="Genomic_DNA"/>
</dbReference>
<evidence type="ECO:0000259" key="15">
    <source>
        <dbReference type="PROSITE" id="PS51711"/>
    </source>
</evidence>
<evidence type="ECO:0000313" key="17">
    <source>
        <dbReference type="Proteomes" id="UP000676565"/>
    </source>
</evidence>
<comment type="caution">
    <text evidence="16">The sequence shown here is derived from an EMBL/GenBank/DDBJ whole genome shotgun (WGS) entry which is preliminary data.</text>
</comment>
<dbReference type="PRINTS" id="PR00326">
    <property type="entry name" value="GTP1OBG"/>
</dbReference>
<dbReference type="InterPro" id="IPR011642">
    <property type="entry name" value="Gate_dom"/>
</dbReference>
<dbReference type="InterPro" id="IPR005225">
    <property type="entry name" value="Small_GTP-bd"/>
</dbReference>
<evidence type="ECO:0000256" key="13">
    <source>
        <dbReference type="RuleBase" id="RU362098"/>
    </source>
</evidence>
<dbReference type="NCBIfam" id="TIGR00231">
    <property type="entry name" value="small_GTP"/>
    <property type="match status" value="1"/>
</dbReference>
<feature type="transmembrane region" description="Helical" evidence="13">
    <location>
        <begin position="518"/>
        <end position="541"/>
    </location>
</feature>
<keyword evidence="2 13" id="KW-0813">Transport</keyword>
<keyword evidence="10 13" id="KW-0342">GTP-binding</keyword>
<dbReference type="PROSITE" id="PS51711">
    <property type="entry name" value="G_FEOB"/>
    <property type="match status" value="1"/>
</dbReference>
<reference evidence="16 17" key="1">
    <citation type="submission" date="2021-04" db="EMBL/GenBank/DDBJ databases">
        <authorList>
            <person name="Ivanova A."/>
        </authorList>
    </citation>
    <scope>NUCLEOTIDE SEQUENCE [LARGE SCALE GENOMIC DNA]</scope>
    <source>
        <strain evidence="16 17">G18</strain>
    </source>
</reference>
<dbReference type="PANTHER" id="PTHR43185">
    <property type="entry name" value="FERROUS IRON TRANSPORT PROTEIN B"/>
    <property type="match status" value="1"/>
</dbReference>
<dbReference type="InterPro" id="IPR027417">
    <property type="entry name" value="P-loop_NTPase"/>
</dbReference>
<dbReference type="InterPro" id="IPR050860">
    <property type="entry name" value="FeoB_GTPase"/>
</dbReference>
<keyword evidence="3" id="KW-1003">Cell membrane</keyword>
<evidence type="ECO:0000256" key="5">
    <source>
        <dbReference type="ARBA" id="ARBA00022692"/>
    </source>
</evidence>
<evidence type="ECO:0000256" key="4">
    <source>
        <dbReference type="ARBA" id="ARBA00022496"/>
    </source>
</evidence>
<organism evidence="16 17">
    <name type="scientific">Gemmata palustris</name>
    <dbReference type="NCBI Taxonomy" id="2822762"/>
    <lineage>
        <taxon>Bacteria</taxon>
        <taxon>Pseudomonadati</taxon>
        <taxon>Planctomycetota</taxon>
        <taxon>Planctomycetia</taxon>
        <taxon>Gemmatales</taxon>
        <taxon>Gemmataceae</taxon>
        <taxon>Gemmata</taxon>
    </lineage>
</organism>
<keyword evidence="6" id="KW-0547">Nucleotide-binding</keyword>
<keyword evidence="4 13" id="KW-0410">Iron transport</keyword>
<dbReference type="InterPro" id="IPR030389">
    <property type="entry name" value="G_FEOB_dom"/>
</dbReference>
<comment type="function">
    <text evidence="13">Probable transporter of a GTP-driven Fe(2+) uptake system.</text>
</comment>
<feature type="transmembrane region" description="Helical" evidence="13">
    <location>
        <begin position="739"/>
        <end position="761"/>
    </location>
</feature>
<dbReference type="RefSeq" id="WP_210663415.1">
    <property type="nucleotide sequence ID" value="NZ_JAGKQQ010000002.1"/>
</dbReference>
<keyword evidence="11 13" id="KW-0472">Membrane</keyword>
<protein>
    <recommendedName>
        <fullName evidence="12 13">Ferrous iron transport protein B</fullName>
    </recommendedName>
</protein>
<feature type="transmembrane region" description="Helical" evidence="13">
    <location>
        <begin position="395"/>
        <end position="415"/>
    </location>
</feature>
<feature type="compositionally biased region" description="Basic and acidic residues" evidence="14">
    <location>
        <begin position="564"/>
        <end position="582"/>
    </location>
</feature>
<comment type="subcellular location">
    <subcellularLocation>
        <location evidence="13">Cell inner membrane</location>
        <topology evidence="13">Multi-pass membrane protein</topology>
    </subcellularLocation>
    <subcellularLocation>
        <location evidence="1">Cell membrane</location>
        <topology evidence="1">Multi-pass membrane protein</topology>
    </subcellularLocation>
</comment>
<dbReference type="PANTHER" id="PTHR43185:SF1">
    <property type="entry name" value="FE(2+) TRANSPORTER FEOB"/>
    <property type="match status" value="1"/>
</dbReference>
<dbReference type="InterPro" id="IPR006073">
    <property type="entry name" value="GTP-bd"/>
</dbReference>
<dbReference type="Gene3D" id="3.40.50.300">
    <property type="entry name" value="P-loop containing nucleotide triphosphate hydrolases"/>
    <property type="match status" value="1"/>
</dbReference>
<dbReference type="Pfam" id="PF07670">
    <property type="entry name" value="Gate"/>
    <property type="match status" value="2"/>
</dbReference>
<evidence type="ECO:0000256" key="12">
    <source>
        <dbReference type="NCBIfam" id="TIGR00437"/>
    </source>
</evidence>
<dbReference type="SUPFAM" id="SSF52540">
    <property type="entry name" value="P-loop containing nucleoside triphosphate hydrolases"/>
    <property type="match status" value="1"/>
</dbReference>
<keyword evidence="17" id="KW-1185">Reference proteome</keyword>
<dbReference type="InterPro" id="IPR011640">
    <property type="entry name" value="Fe2_transport_prot_B_C"/>
</dbReference>
<feature type="transmembrane region" description="Helical" evidence="13">
    <location>
        <begin position="288"/>
        <end position="309"/>
    </location>
</feature>
<feature type="transmembrane region" description="Helical" evidence="13">
    <location>
        <begin position="422"/>
        <end position="449"/>
    </location>
</feature>
<evidence type="ECO:0000256" key="14">
    <source>
        <dbReference type="SAM" id="MobiDB-lite"/>
    </source>
</evidence>
<dbReference type="Pfam" id="PF07664">
    <property type="entry name" value="FeoB_C"/>
    <property type="match status" value="1"/>
</dbReference>
<dbReference type="CDD" id="cd01879">
    <property type="entry name" value="FeoB"/>
    <property type="match status" value="1"/>
</dbReference>
<dbReference type="Pfam" id="PF02421">
    <property type="entry name" value="FeoB_N"/>
    <property type="match status" value="1"/>
</dbReference>
<feature type="region of interest" description="Disordered" evidence="14">
    <location>
        <begin position="564"/>
        <end position="611"/>
    </location>
</feature>
<evidence type="ECO:0000256" key="3">
    <source>
        <dbReference type="ARBA" id="ARBA00022475"/>
    </source>
</evidence>
<evidence type="ECO:0000256" key="1">
    <source>
        <dbReference type="ARBA" id="ARBA00004651"/>
    </source>
</evidence>
<dbReference type="NCBIfam" id="TIGR00437">
    <property type="entry name" value="feoB"/>
    <property type="match status" value="1"/>
</dbReference>
<feature type="compositionally biased region" description="Basic and acidic residues" evidence="14">
    <location>
        <begin position="593"/>
        <end position="603"/>
    </location>
</feature>
<evidence type="ECO:0000256" key="7">
    <source>
        <dbReference type="ARBA" id="ARBA00022989"/>
    </source>
</evidence>
<dbReference type="Proteomes" id="UP000676565">
    <property type="component" value="Unassembled WGS sequence"/>
</dbReference>
<comment type="similarity">
    <text evidence="13">Belongs to the TRAFAC class TrmE-Era-EngA-EngB-Septin-like GTPase superfamily. FeoB GTPase (TC 9.A.8) family.</text>
</comment>
<evidence type="ECO:0000313" key="16">
    <source>
        <dbReference type="EMBL" id="MBP3960915.1"/>
    </source>
</evidence>
<feature type="domain" description="FeoB-type G" evidence="15">
    <location>
        <begin position="5"/>
        <end position="172"/>
    </location>
</feature>
<keyword evidence="5 13" id="KW-0812">Transmembrane</keyword>
<name>A0ABS5C4Z8_9BACT</name>
<feature type="transmembrane region" description="Helical" evidence="13">
    <location>
        <begin position="455"/>
        <end position="480"/>
    </location>
</feature>